<accession>W9RW71</accession>
<dbReference type="AlphaFoldDB" id="W9RW71"/>
<keyword evidence="1" id="KW-0472">Membrane</keyword>
<keyword evidence="1" id="KW-0812">Transmembrane</keyword>
<dbReference type="EMBL" id="KE345299">
    <property type="protein sequence ID" value="EXB99430.1"/>
    <property type="molecule type" value="Genomic_DNA"/>
</dbReference>
<feature type="domain" description="RPA-interacting protein central" evidence="2">
    <location>
        <begin position="77"/>
        <end position="132"/>
    </location>
</feature>
<dbReference type="Pfam" id="PF14767">
    <property type="entry name" value="RPA_interact_M"/>
    <property type="match status" value="1"/>
</dbReference>
<keyword evidence="4" id="KW-1185">Reference proteome</keyword>
<reference evidence="4" key="1">
    <citation type="submission" date="2013-01" db="EMBL/GenBank/DDBJ databases">
        <title>Draft Genome Sequence of a Mulberry Tree, Morus notabilis C.K. Schneid.</title>
        <authorList>
            <person name="He N."/>
            <person name="Zhao S."/>
        </authorList>
    </citation>
    <scope>NUCLEOTIDE SEQUENCE</scope>
</reference>
<gene>
    <name evidence="3" type="ORF">L484_016406</name>
</gene>
<organism evidence="3 4">
    <name type="scientific">Morus notabilis</name>
    <dbReference type="NCBI Taxonomy" id="981085"/>
    <lineage>
        <taxon>Eukaryota</taxon>
        <taxon>Viridiplantae</taxon>
        <taxon>Streptophyta</taxon>
        <taxon>Embryophyta</taxon>
        <taxon>Tracheophyta</taxon>
        <taxon>Spermatophyta</taxon>
        <taxon>Magnoliopsida</taxon>
        <taxon>eudicotyledons</taxon>
        <taxon>Gunneridae</taxon>
        <taxon>Pentapetalae</taxon>
        <taxon>rosids</taxon>
        <taxon>fabids</taxon>
        <taxon>Rosales</taxon>
        <taxon>Moraceae</taxon>
        <taxon>Moreae</taxon>
        <taxon>Morus</taxon>
    </lineage>
</organism>
<proteinExistence type="predicted"/>
<keyword evidence="1" id="KW-1133">Transmembrane helix</keyword>
<feature type="transmembrane region" description="Helical" evidence="1">
    <location>
        <begin position="51"/>
        <end position="72"/>
    </location>
</feature>
<name>W9RW71_9ROSA</name>
<evidence type="ECO:0000313" key="3">
    <source>
        <dbReference type="EMBL" id="EXB99430.1"/>
    </source>
</evidence>
<dbReference type="Proteomes" id="UP000030645">
    <property type="component" value="Unassembled WGS sequence"/>
</dbReference>
<evidence type="ECO:0000256" key="1">
    <source>
        <dbReference type="SAM" id="Phobius"/>
    </source>
</evidence>
<evidence type="ECO:0000259" key="2">
    <source>
        <dbReference type="Pfam" id="PF14767"/>
    </source>
</evidence>
<protein>
    <recommendedName>
        <fullName evidence="2">RPA-interacting protein central domain-containing protein</fullName>
    </recommendedName>
</protein>
<dbReference type="InterPro" id="IPR028155">
    <property type="entry name" value="RPA_interact_central"/>
</dbReference>
<sequence>MNVRNLLEANIMLSPVSVGRYIDVPPAPADYDASWYSNVLDFLSNLDCSKNMGLCLSLSLSLVLILVSNVFMDLIKSAFKDIISDELKKLDSSSDDNLKKSTSIPGIDDILWEYDGLHDACQGESEETLIFFKEHLEDLSLFSRNFSSVNSIPSTEETLFNTL</sequence>
<evidence type="ECO:0000313" key="4">
    <source>
        <dbReference type="Proteomes" id="UP000030645"/>
    </source>
</evidence>